<comment type="caution">
    <text evidence="6">The sequence shown here is derived from an EMBL/GenBank/DDBJ whole genome shotgun (WGS) entry which is preliminary data.</text>
</comment>
<dbReference type="PANTHER" id="PTHR44196">
    <property type="entry name" value="DEHYDROGENASE/REDUCTASE SDR FAMILY MEMBER 7B"/>
    <property type="match status" value="1"/>
</dbReference>
<keyword evidence="4" id="KW-0812">Transmembrane</keyword>
<dbReference type="InterPro" id="IPR002347">
    <property type="entry name" value="SDR_fam"/>
</dbReference>
<evidence type="ECO:0000313" key="8">
    <source>
        <dbReference type="Proteomes" id="UP000583101"/>
    </source>
</evidence>
<sequence>MNTTANTILITGGTSGIGLAFAEAFLKEGNKVIITGRREDKLKEIKEKLPQIITKTSDVTDAAQRAELFNWINENHTDTNILINNAGVQFITDLKKGIDTDKLKTEVDTNLIAPIHLASLFIPHLKSKPNAAIINITSGLAFVPIAMMAVYCATKAAMHSLTLSLRYQLKDTDIKVFAIAPPAVDTELGHDRREDKTQSHGGIPVNEFIAGAMAAIKNDEYDAAIGMAAGLRAKRETLFEQINSGFPG</sequence>
<dbReference type="Pfam" id="PF00106">
    <property type="entry name" value="adh_short"/>
    <property type="match status" value="1"/>
</dbReference>
<dbReference type="EMBL" id="SNQG01000008">
    <property type="protein sequence ID" value="TEW63747.1"/>
    <property type="molecule type" value="Genomic_DNA"/>
</dbReference>
<dbReference type="Proteomes" id="UP000297248">
    <property type="component" value="Unassembled WGS sequence"/>
</dbReference>
<reference evidence="6" key="2">
    <citation type="submission" date="2019-03" db="EMBL/GenBank/DDBJ databases">
        <authorList>
            <person name="Yan Y.-Q."/>
            <person name="Du Z.-J."/>
        </authorList>
    </citation>
    <scope>NUCLEOTIDE SEQUENCE</scope>
    <source>
        <strain evidence="6">PP-F2FG21</strain>
    </source>
</reference>
<dbReference type="OrthoDB" id="9810734at2"/>
<dbReference type="Proteomes" id="UP000583101">
    <property type="component" value="Unassembled WGS sequence"/>
</dbReference>
<evidence type="ECO:0000256" key="1">
    <source>
        <dbReference type="ARBA" id="ARBA00006484"/>
    </source>
</evidence>
<dbReference type="AlphaFoldDB" id="A0A4Y8A7M4"/>
<comment type="similarity">
    <text evidence="1 3">Belongs to the short-chain dehydrogenases/reductases (SDR) family.</text>
</comment>
<gene>
    <name evidence="6" type="ORF">E2R65_18425</name>
    <name evidence="5" type="ORF">GGR35_003630</name>
</gene>
<accession>A0A4Y8A7M4</accession>
<reference evidence="6 7" key="1">
    <citation type="journal article" date="2016" name="Int. J. Syst. Evol. Microbiol.">
        <title>Proposal of Mucilaginibacter phyllosphaerae sp. nov. isolated from the phyllosphere of Galium album.</title>
        <authorList>
            <person name="Aydogan E.L."/>
            <person name="Busse H.J."/>
            <person name="Moser G."/>
            <person name="Muller C."/>
            <person name="Kampfer P."/>
            <person name="Glaeser S.P."/>
        </authorList>
    </citation>
    <scope>NUCLEOTIDE SEQUENCE [LARGE SCALE GENOMIC DNA]</scope>
    <source>
        <strain evidence="6 7">PP-F2FG21</strain>
    </source>
</reference>
<dbReference type="SUPFAM" id="SSF51735">
    <property type="entry name" value="NAD(P)-binding Rossmann-fold domains"/>
    <property type="match status" value="1"/>
</dbReference>
<dbReference type="InterPro" id="IPR020904">
    <property type="entry name" value="Sc_DH/Rdtase_CS"/>
</dbReference>
<dbReference type="RefSeq" id="WP_134337971.1">
    <property type="nucleotide sequence ID" value="NZ_BMCZ01000008.1"/>
</dbReference>
<keyword evidence="4" id="KW-0472">Membrane</keyword>
<dbReference type="PRINTS" id="PR00081">
    <property type="entry name" value="GDHRDH"/>
</dbReference>
<name>A0A4Y8A7M4_9SPHI</name>
<dbReference type="PRINTS" id="PR00080">
    <property type="entry name" value="SDRFAMILY"/>
</dbReference>
<dbReference type="EMBL" id="JACIEG010000008">
    <property type="protein sequence ID" value="MBB3971003.1"/>
    <property type="molecule type" value="Genomic_DNA"/>
</dbReference>
<evidence type="ECO:0000313" key="5">
    <source>
        <dbReference type="EMBL" id="MBB3971003.1"/>
    </source>
</evidence>
<evidence type="ECO:0000256" key="4">
    <source>
        <dbReference type="SAM" id="Phobius"/>
    </source>
</evidence>
<organism evidence="6 7">
    <name type="scientific">Mucilaginibacter phyllosphaerae</name>
    <dbReference type="NCBI Taxonomy" id="1812349"/>
    <lineage>
        <taxon>Bacteria</taxon>
        <taxon>Pseudomonadati</taxon>
        <taxon>Bacteroidota</taxon>
        <taxon>Sphingobacteriia</taxon>
        <taxon>Sphingobacteriales</taxon>
        <taxon>Sphingobacteriaceae</taxon>
        <taxon>Mucilaginibacter</taxon>
    </lineage>
</organism>
<evidence type="ECO:0000256" key="3">
    <source>
        <dbReference type="RuleBase" id="RU000363"/>
    </source>
</evidence>
<dbReference type="Gene3D" id="3.40.50.720">
    <property type="entry name" value="NAD(P)-binding Rossmann-like Domain"/>
    <property type="match status" value="1"/>
</dbReference>
<dbReference type="GO" id="GO:0016491">
    <property type="term" value="F:oxidoreductase activity"/>
    <property type="evidence" value="ECO:0007669"/>
    <property type="project" value="UniProtKB-KW"/>
</dbReference>
<feature type="transmembrane region" description="Helical" evidence="4">
    <location>
        <begin position="132"/>
        <end position="153"/>
    </location>
</feature>
<dbReference type="GO" id="GO:0016020">
    <property type="term" value="C:membrane"/>
    <property type="evidence" value="ECO:0007669"/>
    <property type="project" value="TreeGrafter"/>
</dbReference>
<protein>
    <submittedName>
        <fullName evidence="5 6">Oxidoreductase</fullName>
        <ecNumber evidence="5">1.-.-.-</ecNumber>
    </submittedName>
</protein>
<dbReference type="PROSITE" id="PS00061">
    <property type="entry name" value="ADH_SHORT"/>
    <property type="match status" value="1"/>
</dbReference>
<dbReference type="EC" id="1.-.-.-" evidence="5"/>
<keyword evidence="4" id="KW-1133">Transmembrane helix</keyword>
<dbReference type="PANTHER" id="PTHR44196:SF1">
    <property type="entry name" value="DEHYDROGENASE_REDUCTASE SDR FAMILY MEMBER 7B"/>
    <property type="match status" value="1"/>
</dbReference>
<reference evidence="5 8" key="3">
    <citation type="submission" date="2020-08" db="EMBL/GenBank/DDBJ databases">
        <title>Genomic Encyclopedia of Type Strains, Phase IV (KMG-IV): sequencing the most valuable type-strain genomes for metagenomic binning, comparative biology and taxonomic classification.</title>
        <authorList>
            <person name="Goeker M."/>
        </authorList>
    </citation>
    <scope>NUCLEOTIDE SEQUENCE [LARGE SCALE GENOMIC DNA]</scope>
    <source>
        <strain evidence="5 8">DSM 100995</strain>
    </source>
</reference>
<proteinExistence type="inferred from homology"/>
<evidence type="ECO:0000256" key="2">
    <source>
        <dbReference type="ARBA" id="ARBA00023002"/>
    </source>
</evidence>
<dbReference type="InterPro" id="IPR036291">
    <property type="entry name" value="NAD(P)-bd_dom_sf"/>
</dbReference>
<evidence type="ECO:0000313" key="7">
    <source>
        <dbReference type="Proteomes" id="UP000297248"/>
    </source>
</evidence>
<keyword evidence="2 5" id="KW-0560">Oxidoreductase</keyword>
<keyword evidence="8" id="KW-1185">Reference proteome</keyword>
<evidence type="ECO:0000313" key="6">
    <source>
        <dbReference type="EMBL" id="TEW63747.1"/>
    </source>
</evidence>